<evidence type="ECO:0000313" key="6">
    <source>
        <dbReference type="EMBL" id="KAJ5366171.1"/>
    </source>
</evidence>
<name>A0A9W9RV20_PENBR</name>
<protein>
    <recommendedName>
        <fullName evidence="8">Reverse transcriptase</fullName>
    </recommendedName>
</protein>
<evidence type="ECO:0000259" key="4">
    <source>
        <dbReference type="PROSITE" id="PS50879"/>
    </source>
</evidence>
<proteinExistence type="predicted"/>
<dbReference type="CDD" id="cd09276">
    <property type="entry name" value="Rnase_HI_RT_non_LTR"/>
    <property type="match status" value="1"/>
</dbReference>
<feature type="domain" description="RNase H type-1" evidence="4">
    <location>
        <begin position="1332"/>
        <end position="1479"/>
    </location>
</feature>
<dbReference type="EMBL" id="JAPZBR010000001">
    <property type="protein sequence ID" value="KAJ5366135.1"/>
    <property type="molecule type" value="Genomic_DNA"/>
</dbReference>
<evidence type="ECO:0008006" key="8">
    <source>
        <dbReference type="Google" id="ProtNLM"/>
    </source>
</evidence>
<dbReference type="InterPro" id="IPR012337">
    <property type="entry name" value="RNaseH-like_sf"/>
</dbReference>
<reference evidence="5" key="1">
    <citation type="submission" date="2022-12" db="EMBL/GenBank/DDBJ databases">
        <authorList>
            <person name="Petersen C."/>
        </authorList>
    </citation>
    <scope>NUCLEOTIDE SEQUENCE</scope>
    <source>
        <strain evidence="5">IBT 35675</strain>
    </source>
</reference>
<dbReference type="InterPro" id="IPR036691">
    <property type="entry name" value="Endo/exonu/phosph_ase_sf"/>
</dbReference>
<dbReference type="Gene3D" id="3.60.10.10">
    <property type="entry name" value="Endonuclease/exonuclease/phosphatase"/>
    <property type="match status" value="1"/>
</dbReference>
<feature type="domain" description="Reverse transcriptase" evidence="3">
    <location>
        <begin position="860"/>
        <end position="1122"/>
    </location>
</feature>
<keyword evidence="7" id="KW-1185">Reference proteome</keyword>
<dbReference type="PANTHER" id="PTHR33481">
    <property type="entry name" value="REVERSE TRANSCRIPTASE"/>
    <property type="match status" value="1"/>
</dbReference>
<keyword evidence="1" id="KW-0175">Coiled coil</keyword>
<dbReference type="Pfam" id="PF00075">
    <property type="entry name" value="RNase_H"/>
    <property type="match status" value="1"/>
</dbReference>
<dbReference type="GO" id="GO:0003676">
    <property type="term" value="F:nucleic acid binding"/>
    <property type="evidence" value="ECO:0007669"/>
    <property type="project" value="InterPro"/>
</dbReference>
<evidence type="ECO:0000313" key="5">
    <source>
        <dbReference type="EMBL" id="KAJ5366135.1"/>
    </source>
</evidence>
<organism evidence="5 7">
    <name type="scientific">Penicillium brevicompactum</name>
    <dbReference type="NCBI Taxonomy" id="5074"/>
    <lineage>
        <taxon>Eukaryota</taxon>
        <taxon>Fungi</taxon>
        <taxon>Dikarya</taxon>
        <taxon>Ascomycota</taxon>
        <taxon>Pezizomycotina</taxon>
        <taxon>Eurotiomycetes</taxon>
        <taxon>Eurotiomycetidae</taxon>
        <taxon>Eurotiales</taxon>
        <taxon>Aspergillaceae</taxon>
        <taxon>Penicillium</taxon>
    </lineage>
</organism>
<evidence type="ECO:0000256" key="1">
    <source>
        <dbReference type="SAM" id="Coils"/>
    </source>
</evidence>
<evidence type="ECO:0000256" key="2">
    <source>
        <dbReference type="SAM" id="MobiDB-lite"/>
    </source>
</evidence>
<dbReference type="Gene3D" id="3.30.420.10">
    <property type="entry name" value="Ribonuclease H-like superfamily/Ribonuclease H"/>
    <property type="match status" value="1"/>
</dbReference>
<comment type="caution">
    <text evidence="5">The sequence shown here is derived from an EMBL/GenBank/DDBJ whole genome shotgun (WGS) entry which is preliminary data.</text>
</comment>
<dbReference type="SUPFAM" id="SSF56219">
    <property type="entry name" value="DNase I-like"/>
    <property type="match status" value="1"/>
</dbReference>
<dbReference type="InterPro" id="IPR036397">
    <property type="entry name" value="RNaseH_sf"/>
</dbReference>
<reference evidence="5" key="2">
    <citation type="journal article" date="2023" name="IMA Fungus">
        <title>Comparative genomic study of the Penicillium genus elucidates a diverse pangenome and 15 lateral gene transfer events.</title>
        <authorList>
            <person name="Petersen C."/>
            <person name="Sorensen T."/>
            <person name="Nielsen M.R."/>
            <person name="Sondergaard T.E."/>
            <person name="Sorensen J.L."/>
            <person name="Fitzpatrick D.A."/>
            <person name="Frisvad J.C."/>
            <person name="Nielsen K.L."/>
        </authorList>
    </citation>
    <scope>NUCLEOTIDE SEQUENCE</scope>
    <source>
        <strain evidence="5">IBT 35675</strain>
    </source>
</reference>
<accession>A0A9W9RV20</accession>
<evidence type="ECO:0000259" key="3">
    <source>
        <dbReference type="PROSITE" id="PS50878"/>
    </source>
</evidence>
<feature type="region of interest" description="Disordered" evidence="2">
    <location>
        <begin position="330"/>
        <end position="359"/>
    </location>
</feature>
<dbReference type="PROSITE" id="PS50879">
    <property type="entry name" value="RNASE_H_1"/>
    <property type="match status" value="1"/>
</dbReference>
<dbReference type="SUPFAM" id="SSF56672">
    <property type="entry name" value="DNA/RNA polymerases"/>
    <property type="match status" value="1"/>
</dbReference>
<dbReference type="InterPro" id="IPR005135">
    <property type="entry name" value="Endo/exonuclease/phosphatase"/>
</dbReference>
<feature type="coiled-coil region" evidence="1">
    <location>
        <begin position="95"/>
        <end position="129"/>
    </location>
</feature>
<dbReference type="Pfam" id="PF14529">
    <property type="entry name" value="Exo_endo_phos_2"/>
    <property type="match status" value="1"/>
</dbReference>
<dbReference type="GO" id="GO:0004523">
    <property type="term" value="F:RNA-DNA hybrid ribonuclease activity"/>
    <property type="evidence" value="ECO:0007669"/>
    <property type="project" value="InterPro"/>
</dbReference>
<dbReference type="Pfam" id="PF00078">
    <property type="entry name" value="RVT_1"/>
    <property type="match status" value="1"/>
</dbReference>
<dbReference type="InterPro" id="IPR000477">
    <property type="entry name" value="RT_dom"/>
</dbReference>
<dbReference type="PROSITE" id="PS50878">
    <property type="entry name" value="RT_POL"/>
    <property type="match status" value="1"/>
</dbReference>
<dbReference type="InterPro" id="IPR043502">
    <property type="entry name" value="DNA/RNA_pol_sf"/>
</dbReference>
<dbReference type="CDD" id="cd01650">
    <property type="entry name" value="RT_nLTR_like"/>
    <property type="match status" value="1"/>
</dbReference>
<dbReference type="PANTHER" id="PTHR33481:SF1">
    <property type="entry name" value="ENDONUCLEASE_EXONUCLEASE_PHOSPHATASE DOMAIN-CONTAINING PROTEIN-RELATED"/>
    <property type="match status" value="1"/>
</dbReference>
<dbReference type="SUPFAM" id="SSF53098">
    <property type="entry name" value="Ribonuclease H-like"/>
    <property type="match status" value="1"/>
</dbReference>
<gene>
    <name evidence="5" type="ORF">N7541_000076</name>
    <name evidence="6" type="ORF">N7541_000112</name>
</gene>
<feature type="region of interest" description="Disordered" evidence="2">
    <location>
        <begin position="1"/>
        <end position="63"/>
    </location>
</feature>
<sequence>MTDPPTGGPEPSPTNTRRGAQLFTLEEFEPIVPRKRRSPRNRNEATTVAYSNPEFAGSQDNNGRVTTKEVHQLIHSLKEIITHQTTVIESTKAEILEVKHDQNVLRDQNDKLREEIQALREQIEGQKAPSLSRSWAAVAADANNLESRENRRRTEKEKNCVRISTRQVPTDPLETEDNGSTFGRYLTTPEANNHIRTALLNTPSTQDVKVAGIGTTRTGYIVRFTDPESAETARNNTEWLQELGNETKLVKPRHGVVVHHLPTQGLDLERDKARAIKKITDENNLTERGFQIEDIAWLKKRDKDLGVFASMGIWLKRDDASDANGLATRLGRAKRKHPDAATAAAPTNEQDARRESERGAWSVAANTRPEMSYLNLMKSRAGMEALINDHQSQTLDLLLIQEPPTTAYRTYVNHSAWRLYKPTVENSSARFRSLIYVNRRLSTASHRQVRCDHPDLTAIKIWTADFQILVFSVYIPPVPMHTPDEASAETVLSAIHDTIQSTTQENRRPTSLILSGDFNRHHPAWGSNDIQPRFVEDASELTNFFHSHGLQGCLPRGIATFWSMSHPGRNSTIDQTVTDRPDLLLKCHLYHDNYGSDHRATYSEWSLQAQRTATAKPRKAFDRADWANIGKEILELIGKQMEIHSIEALDTAVEKLTKITASAINKHTPDLRPSPYAKRWFTPDLKHQQNEVNRLRRRWQESCAEAGRDNPRSMALFEDMRQSRRAWTRTIEKAKMSHWKQFLDEAGEGKLWKAATYMKPRETWGCVPTLQVGDRDVTGNQEKAQAFMDAFFPSMAPAREEQLASPPTEMRWQPISQLEIYRSLKAAKPSTAPGEDGLPMLIWKRLWKYLGNIITQIFTASIELGYHPQRWRSAQIIVLRKPGKPDYSQPGAYRPISLLNTLGKLLEAVIARRLSFYAEHYGLLPDTQFGGRPGRTTEQALLVLANAIDKAWYKQKVVTLVAFDLKGAFNGVNQISLDARLQSKGIPLVARRWIASFMSGRQASIRFDDYQTTVAPLDNAGLAQGSPLSPILFAFFNCDLVDQPVDSQGGASAFIDDYFRWRVGWSAEENLAKIQSEDIPRIEAWARRTGSCFAAEKTELIHITRKRKEQCQGELVMHGNTIKPSITAKLLGVVFDHELRWKLHVQQAVKRATKVSIALGGLRHLRPEQMRQLYEACVAPVIDYASTVWHDPLRDKTHLRHLRTVQRTALIRVLSAFRTVATATLDVEAHVQPIHLRLRHRAQNTITRLHTLPQKHPIWSTLLRAQRRRNNLGSYARFPLAEALKTMNLERLREIEMIDPTPLPPWRPEMFSKIEIEPDREAAIEKAEATRSISDVVIYSDASGRQGHLGAAAAAIDEMQQTTDSVQIQVGSMDRWSVHAAELIGILYAINIINLVAVRRWTTSHSRVRSAAIFSDSMSALQAIQNPGNKSGQQIIHAILQAAKNTKTHGTAIRLQWIPGHCGIPGNDIADRLAQEAAIPGKSHPFSPLISRERAHIRQGIQGQWEKEWKESKTGSHLRQIDNTLPAKYTRRLYGSLPRSRAYLLTQLRTGHCWLSTYAKAFRFRDDDLCTCGERESVTHVLLDCRELRDLRRELRRKVGEAFNSISTLLGGSGVEGRSKINSASRAKTVEAVLDFAEASQRFQSRAT</sequence>
<dbReference type="Proteomes" id="UP001148299">
    <property type="component" value="Unassembled WGS sequence"/>
</dbReference>
<feature type="compositionally biased region" description="Pro residues" evidence="2">
    <location>
        <begin position="1"/>
        <end position="12"/>
    </location>
</feature>
<dbReference type="EMBL" id="JAPZBR010000001">
    <property type="protein sequence ID" value="KAJ5366171.1"/>
    <property type="molecule type" value="Genomic_DNA"/>
</dbReference>
<dbReference type="InterPro" id="IPR002156">
    <property type="entry name" value="RNaseH_domain"/>
</dbReference>
<evidence type="ECO:0000313" key="7">
    <source>
        <dbReference type="Proteomes" id="UP001148299"/>
    </source>
</evidence>